<accession>A0A0P1F8A2</accession>
<dbReference type="Proteomes" id="UP000050783">
    <property type="component" value="Unassembled WGS sequence"/>
</dbReference>
<dbReference type="RefSeq" id="WP_058279037.1">
    <property type="nucleotide sequence ID" value="NZ_CYPU01000070.1"/>
</dbReference>
<evidence type="ECO:0008006" key="3">
    <source>
        <dbReference type="Google" id="ProtNLM"/>
    </source>
</evidence>
<dbReference type="GeneID" id="55494992"/>
<name>A0A0P1F8A2_9RHOB</name>
<proteinExistence type="predicted"/>
<dbReference type="STRING" id="81569.RUM4293_00442"/>
<gene>
    <name evidence="1" type="ORF">RUA4292_03851</name>
</gene>
<dbReference type="AlphaFoldDB" id="A0A0P1F8A2"/>
<evidence type="ECO:0000313" key="2">
    <source>
        <dbReference type="Proteomes" id="UP000050783"/>
    </source>
</evidence>
<sequence>MKRIVSVITLIAVSACTDLTPKEEAVLGAVAEGLEGFAEGYNSAKSRTMYCNTYHYGYTSRTTCY</sequence>
<evidence type="ECO:0000313" key="1">
    <source>
        <dbReference type="EMBL" id="CUH49654.1"/>
    </source>
</evidence>
<dbReference type="EMBL" id="CYPU01000070">
    <property type="protein sequence ID" value="CUH49654.1"/>
    <property type="molecule type" value="Genomic_DNA"/>
</dbReference>
<dbReference type="PROSITE" id="PS51257">
    <property type="entry name" value="PROKAR_LIPOPROTEIN"/>
    <property type="match status" value="1"/>
</dbReference>
<organism evidence="1 2">
    <name type="scientific">Ruegeria atlantica</name>
    <dbReference type="NCBI Taxonomy" id="81569"/>
    <lineage>
        <taxon>Bacteria</taxon>
        <taxon>Pseudomonadati</taxon>
        <taxon>Pseudomonadota</taxon>
        <taxon>Alphaproteobacteria</taxon>
        <taxon>Rhodobacterales</taxon>
        <taxon>Roseobacteraceae</taxon>
        <taxon>Ruegeria</taxon>
    </lineage>
</organism>
<reference evidence="1 2" key="1">
    <citation type="submission" date="2015-09" db="EMBL/GenBank/DDBJ databases">
        <authorList>
            <consortium name="Swine Surveillance"/>
        </authorList>
    </citation>
    <scope>NUCLEOTIDE SEQUENCE [LARGE SCALE GENOMIC DNA]</scope>
    <source>
        <strain evidence="1 2">CECT 4292</strain>
    </source>
</reference>
<protein>
    <recommendedName>
        <fullName evidence="3">Lipoprotein</fullName>
    </recommendedName>
</protein>